<dbReference type="GO" id="GO:0005975">
    <property type="term" value="P:carbohydrate metabolic process"/>
    <property type="evidence" value="ECO:0007669"/>
    <property type="project" value="InterPro"/>
</dbReference>
<accession>A0A0D3JD74</accession>
<reference evidence="8" key="2">
    <citation type="submission" date="2024-10" db="UniProtKB">
        <authorList>
            <consortium name="EnsemblProtists"/>
        </authorList>
    </citation>
    <scope>IDENTIFICATION</scope>
</reference>
<dbReference type="PANTHER" id="PTHR10353">
    <property type="entry name" value="GLYCOSYL HYDROLASE"/>
    <property type="match status" value="1"/>
</dbReference>
<evidence type="ECO:0000256" key="6">
    <source>
        <dbReference type="SAM" id="Phobius"/>
    </source>
</evidence>
<evidence type="ECO:0000256" key="2">
    <source>
        <dbReference type="ARBA" id="ARBA00022801"/>
    </source>
</evidence>
<dbReference type="GeneID" id="17267029"/>
<keyword evidence="3" id="KW-0326">Glycosidase</keyword>
<keyword evidence="6" id="KW-0812">Transmembrane</keyword>
<keyword evidence="9" id="KW-1185">Reference proteome</keyword>
<feature type="chain" id="PRO_5044291396" description="Beta-glucosidase" evidence="7">
    <location>
        <begin position="28"/>
        <end position="626"/>
    </location>
</feature>
<keyword evidence="2" id="KW-0378">Hydrolase</keyword>
<name>A0A0D3JD74_EMIH1</name>
<reference evidence="9" key="1">
    <citation type="journal article" date="2013" name="Nature">
        <title>Pan genome of the phytoplankton Emiliania underpins its global distribution.</title>
        <authorList>
            <person name="Read B.A."/>
            <person name="Kegel J."/>
            <person name="Klute M.J."/>
            <person name="Kuo A."/>
            <person name="Lefebvre S.C."/>
            <person name="Maumus F."/>
            <person name="Mayer C."/>
            <person name="Miller J."/>
            <person name="Monier A."/>
            <person name="Salamov A."/>
            <person name="Young J."/>
            <person name="Aguilar M."/>
            <person name="Claverie J.M."/>
            <person name="Frickenhaus S."/>
            <person name="Gonzalez K."/>
            <person name="Herman E.K."/>
            <person name="Lin Y.C."/>
            <person name="Napier J."/>
            <person name="Ogata H."/>
            <person name="Sarno A.F."/>
            <person name="Shmutz J."/>
            <person name="Schroeder D."/>
            <person name="de Vargas C."/>
            <person name="Verret F."/>
            <person name="von Dassow P."/>
            <person name="Valentin K."/>
            <person name="Van de Peer Y."/>
            <person name="Wheeler G."/>
            <person name="Dacks J.B."/>
            <person name="Delwiche C.F."/>
            <person name="Dyhrman S.T."/>
            <person name="Glockner G."/>
            <person name="John U."/>
            <person name="Richards T."/>
            <person name="Worden A.Z."/>
            <person name="Zhang X."/>
            <person name="Grigoriev I.V."/>
            <person name="Allen A.E."/>
            <person name="Bidle K."/>
            <person name="Borodovsky M."/>
            <person name="Bowler C."/>
            <person name="Brownlee C."/>
            <person name="Cock J.M."/>
            <person name="Elias M."/>
            <person name="Gladyshev V.N."/>
            <person name="Groth M."/>
            <person name="Guda C."/>
            <person name="Hadaegh A."/>
            <person name="Iglesias-Rodriguez M.D."/>
            <person name="Jenkins J."/>
            <person name="Jones B.M."/>
            <person name="Lawson T."/>
            <person name="Leese F."/>
            <person name="Lindquist E."/>
            <person name="Lobanov A."/>
            <person name="Lomsadze A."/>
            <person name="Malik S.B."/>
            <person name="Marsh M.E."/>
            <person name="Mackinder L."/>
            <person name="Mock T."/>
            <person name="Mueller-Roeber B."/>
            <person name="Pagarete A."/>
            <person name="Parker M."/>
            <person name="Probert I."/>
            <person name="Quesneville H."/>
            <person name="Raines C."/>
            <person name="Rensing S.A."/>
            <person name="Riano-Pachon D.M."/>
            <person name="Richier S."/>
            <person name="Rokitta S."/>
            <person name="Shiraiwa Y."/>
            <person name="Soanes D.M."/>
            <person name="van der Giezen M."/>
            <person name="Wahlund T.M."/>
            <person name="Williams B."/>
            <person name="Wilson W."/>
            <person name="Wolfe G."/>
            <person name="Wurch L.L."/>
        </authorList>
    </citation>
    <scope>NUCLEOTIDE SEQUENCE</scope>
</reference>
<dbReference type="AlphaFoldDB" id="A0A0D3JD74"/>
<dbReference type="PaxDb" id="2903-EOD21459"/>
<evidence type="ECO:0000256" key="1">
    <source>
        <dbReference type="ARBA" id="ARBA00010838"/>
    </source>
</evidence>
<dbReference type="InterPro" id="IPR001360">
    <property type="entry name" value="Glyco_hydro_1"/>
</dbReference>
<comment type="similarity">
    <text evidence="1 4">Belongs to the glycosyl hydrolase 1 family.</text>
</comment>
<dbReference type="Pfam" id="PF00232">
    <property type="entry name" value="Glyco_hydro_1"/>
    <property type="match status" value="2"/>
</dbReference>
<organism evidence="8 9">
    <name type="scientific">Emiliania huxleyi (strain CCMP1516)</name>
    <dbReference type="NCBI Taxonomy" id="280463"/>
    <lineage>
        <taxon>Eukaryota</taxon>
        <taxon>Haptista</taxon>
        <taxon>Haptophyta</taxon>
        <taxon>Prymnesiophyceae</taxon>
        <taxon>Isochrysidales</taxon>
        <taxon>Noelaerhabdaceae</taxon>
        <taxon>Emiliania</taxon>
    </lineage>
</organism>
<feature type="transmembrane region" description="Helical" evidence="6">
    <location>
        <begin position="591"/>
        <end position="612"/>
    </location>
</feature>
<dbReference type="PANTHER" id="PTHR10353:SF209">
    <property type="entry name" value="GALACTOLIPID GALACTOSYLTRANSFERASE SFR2, CHLOROPLASTIC"/>
    <property type="match status" value="1"/>
</dbReference>
<dbReference type="InterPro" id="IPR017853">
    <property type="entry name" value="GH"/>
</dbReference>
<dbReference type="STRING" id="2903.R1EKS3"/>
<dbReference type="RefSeq" id="XP_005773888.1">
    <property type="nucleotide sequence ID" value="XM_005773831.1"/>
</dbReference>
<protein>
    <recommendedName>
        <fullName evidence="10">Beta-glucosidase</fullName>
    </recommendedName>
</protein>
<evidence type="ECO:0000313" key="9">
    <source>
        <dbReference type="Proteomes" id="UP000013827"/>
    </source>
</evidence>
<proteinExistence type="inferred from homology"/>
<dbReference type="KEGG" id="ehx:EMIHUDRAFT_241132"/>
<feature type="region of interest" description="Disordered" evidence="5">
    <location>
        <begin position="568"/>
        <end position="587"/>
    </location>
</feature>
<dbReference type="PRINTS" id="PR00131">
    <property type="entry name" value="GLHYDRLASE1"/>
</dbReference>
<dbReference type="Gene3D" id="3.20.20.80">
    <property type="entry name" value="Glycosidases"/>
    <property type="match status" value="2"/>
</dbReference>
<feature type="signal peptide" evidence="7">
    <location>
        <begin position="1"/>
        <end position="27"/>
    </location>
</feature>
<evidence type="ECO:0008006" key="10">
    <source>
        <dbReference type="Google" id="ProtNLM"/>
    </source>
</evidence>
<dbReference type="HOGENOM" id="CLU_437113_0_0_1"/>
<evidence type="ECO:0000256" key="4">
    <source>
        <dbReference type="RuleBase" id="RU003690"/>
    </source>
</evidence>
<evidence type="ECO:0000256" key="5">
    <source>
        <dbReference type="SAM" id="MobiDB-lite"/>
    </source>
</evidence>
<dbReference type="Proteomes" id="UP000013827">
    <property type="component" value="Unassembled WGS sequence"/>
</dbReference>
<dbReference type="eggNOG" id="KOG0626">
    <property type="taxonomic scope" value="Eukaryota"/>
</dbReference>
<keyword evidence="6" id="KW-1133">Transmembrane helix</keyword>
<evidence type="ECO:0000313" key="8">
    <source>
        <dbReference type="EnsemblProtists" id="EOD21459"/>
    </source>
</evidence>
<keyword evidence="6" id="KW-0472">Membrane</keyword>
<evidence type="ECO:0000256" key="3">
    <source>
        <dbReference type="ARBA" id="ARBA00023295"/>
    </source>
</evidence>
<dbReference type="GO" id="GO:0008422">
    <property type="term" value="F:beta-glucosidase activity"/>
    <property type="evidence" value="ECO:0007669"/>
    <property type="project" value="TreeGrafter"/>
</dbReference>
<sequence length="626" mass="69263">MRRGESLCARAAARRSLLLLLLARAVAQDVDLTGDFFFGLGTAPGHAEDSLDDAWRQFAEDGHVQAWKSRGQPDERLQFWSRPEVELDLAAQTGIKVYRLGVDWGRLVPNCSMSATDACGVQDVSALQRYRDIVGMVRARNMSCMISLFHHSFPKWGMTPPHPGPEGAAAGDMWGDENAIRHFVAFASDVVDTLADLVDMWVPMNEPHVFAMLTYCQGVWPPGPEIESNIARMNCFMNPHAGALKAEANMAAAHRQDVLDFCGINYYGRELVDGFSPTLRKDVEYSDSGRSVHPVGLYDMLNAFHVRYKDDPDALFEARTPPKSAGGYGYIITENGIADSTDILRGSYIVEHLAAIAAARKAGIRVRGYIHWTLSDNWEWADGYCPKFGLVAVNRSTVNLTRTPRQSFYLWQRICREQRVSNATRYELWERVHAASAAGISHYMCRADDGVHSYEEPIPTPILGGTRHDWRFRLEDAETLSDQLSQVIDQASSYSLLQSIRFSDEHDFDPFARSVNWIAGLSMQPPSPPASPRSPVVIHFDKLNARLNKTAHIAAEAMMQSWQAFSQGFSSPAEQTEPAPALEDARGHAPAAGTTLVVALLLLAAAIAVSAARRIRRAAPRAPALA</sequence>
<keyword evidence="7" id="KW-0732">Signal</keyword>
<dbReference type="SUPFAM" id="SSF51445">
    <property type="entry name" value="(Trans)glycosidases"/>
    <property type="match status" value="1"/>
</dbReference>
<dbReference type="EnsemblProtists" id="EOD21459">
    <property type="protein sequence ID" value="EOD21459"/>
    <property type="gene ID" value="EMIHUDRAFT_241132"/>
</dbReference>
<evidence type="ECO:0000256" key="7">
    <source>
        <dbReference type="SAM" id="SignalP"/>
    </source>
</evidence>